<proteinExistence type="predicted"/>
<protein>
    <submittedName>
        <fullName evidence="1">Uncharacterized protein</fullName>
    </submittedName>
</protein>
<name>A0A0A9H5R2_ARUDO</name>
<evidence type="ECO:0000313" key="1">
    <source>
        <dbReference type="EMBL" id="JAE32550.1"/>
    </source>
</evidence>
<dbReference type="AlphaFoldDB" id="A0A0A9H5R2"/>
<accession>A0A0A9H5R2</accession>
<reference evidence="1" key="1">
    <citation type="submission" date="2014-09" db="EMBL/GenBank/DDBJ databases">
        <authorList>
            <person name="Magalhaes I.L.F."/>
            <person name="Oliveira U."/>
            <person name="Santos F.R."/>
            <person name="Vidigal T.H.D.A."/>
            <person name="Brescovit A.D."/>
            <person name="Santos A.J."/>
        </authorList>
    </citation>
    <scope>NUCLEOTIDE SEQUENCE</scope>
    <source>
        <tissue evidence="1">Shoot tissue taken approximately 20 cm above the soil surface</tissue>
    </source>
</reference>
<dbReference type="EMBL" id="GBRH01165346">
    <property type="protein sequence ID" value="JAE32550.1"/>
    <property type="molecule type" value="Transcribed_RNA"/>
</dbReference>
<sequence length="70" mass="7554">MELKKELEVLNSCCSCKNFPVVEDTFDEQDAAASSGQSTRSLVSLSNKPVVGSCDAAVDNFHVSRGNFKI</sequence>
<reference evidence="1" key="2">
    <citation type="journal article" date="2015" name="Data Brief">
        <title>Shoot transcriptome of the giant reed, Arundo donax.</title>
        <authorList>
            <person name="Barrero R.A."/>
            <person name="Guerrero F.D."/>
            <person name="Moolhuijzen P."/>
            <person name="Goolsby J.A."/>
            <person name="Tidwell J."/>
            <person name="Bellgard S.E."/>
            <person name="Bellgard M.I."/>
        </authorList>
    </citation>
    <scope>NUCLEOTIDE SEQUENCE</scope>
    <source>
        <tissue evidence="1">Shoot tissue taken approximately 20 cm above the soil surface</tissue>
    </source>
</reference>
<organism evidence="1">
    <name type="scientific">Arundo donax</name>
    <name type="common">Giant reed</name>
    <name type="synonym">Donax arundinaceus</name>
    <dbReference type="NCBI Taxonomy" id="35708"/>
    <lineage>
        <taxon>Eukaryota</taxon>
        <taxon>Viridiplantae</taxon>
        <taxon>Streptophyta</taxon>
        <taxon>Embryophyta</taxon>
        <taxon>Tracheophyta</taxon>
        <taxon>Spermatophyta</taxon>
        <taxon>Magnoliopsida</taxon>
        <taxon>Liliopsida</taxon>
        <taxon>Poales</taxon>
        <taxon>Poaceae</taxon>
        <taxon>PACMAD clade</taxon>
        <taxon>Arundinoideae</taxon>
        <taxon>Arundineae</taxon>
        <taxon>Arundo</taxon>
    </lineage>
</organism>